<feature type="region of interest" description="Disordered" evidence="1">
    <location>
        <begin position="36"/>
        <end position="77"/>
    </location>
</feature>
<evidence type="ECO:0000313" key="3">
    <source>
        <dbReference type="EMBL" id="MCT7656873.1"/>
    </source>
</evidence>
<keyword evidence="2" id="KW-0732">Signal</keyword>
<comment type="caution">
    <text evidence="3">The sequence shown here is derived from an EMBL/GenBank/DDBJ whole genome shotgun (WGS) entry which is preliminary data.</text>
</comment>
<protein>
    <submittedName>
        <fullName evidence="3">Uncharacterized protein</fullName>
    </submittedName>
</protein>
<evidence type="ECO:0000256" key="1">
    <source>
        <dbReference type="SAM" id="MobiDB-lite"/>
    </source>
</evidence>
<dbReference type="EMBL" id="JAODWD010000001">
    <property type="protein sequence ID" value="MCT7656873.1"/>
    <property type="molecule type" value="Genomic_DNA"/>
</dbReference>
<gene>
    <name evidence="3" type="ORF">N4S67_00395</name>
</gene>
<feature type="chain" id="PRO_5046861266" evidence="2">
    <location>
        <begin position="24"/>
        <end position="77"/>
    </location>
</feature>
<accession>A0ABT2M3P3</accession>
<keyword evidence="4" id="KW-1185">Reference proteome</keyword>
<organism evidence="3 4">
    <name type="scientific">Mycobacterium deserti</name>
    <dbReference type="NCBI Taxonomy" id="2978347"/>
    <lineage>
        <taxon>Bacteria</taxon>
        <taxon>Bacillati</taxon>
        <taxon>Actinomycetota</taxon>
        <taxon>Actinomycetes</taxon>
        <taxon>Mycobacteriales</taxon>
        <taxon>Mycobacteriaceae</taxon>
        <taxon>Mycobacterium</taxon>
    </lineage>
</organism>
<reference evidence="4" key="1">
    <citation type="submission" date="2023-07" db="EMBL/GenBank/DDBJ databases">
        <authorList>
            <person name="Deng Y."/>
            <person name="Zhang Y.-Q."/>
        </authorList>
    </citation>
    <scope>NUCLEOTIDE SEQUENCE [LARGE SCALE GENOMIC DNA]</scope>
    <source>
        <strain evidence="4">CPCC 205710</strain>
    </source>
</reference>
<dbReference type="Proteomes" id="UP001206639">
    <property type="component" value="Unassembled WGS sequence"/>
</dbReference>
<feature type="compositionally biased region" description="Low complexity" evidence="1">
    <location>
        <begin position="44"/>
        <end position="60"/>
    </location>
</feature>
<dbReference type="RefSeq" id="WP_260990964.1">
    <property type="nucleotide sequence ID" value="NZ_JAODWD010000001.1"/>
</dbReference>
<name>A0ABT2M3P3_9MYCO</name>
<evidence type="ECO:0000313" key="4">
    <source>
        <dbReference type="Proteomes" id="UP001206639"/>
    </source>
</evidence>
<feature type="signal peptide" evidence="2">
    <location>
        <begin position="1"/>
        <end position="23"/>
    </location>
</feature>
<proteinExistence type="predicted"/>
<evidence type="ECO:0000256" key="2">
    <source>
        <dbReference type="SAM" id="SignalP"/>
    </source>
</evidence>
<sequence length="77" mass="7671">MMMSKKFKLVSAGIGAGAVISMAGLGVAFSPEPAAAGAVSETPEMTLGETETSTTGQTELETTKAVPEVTAEPAPEA</sequence>